<reference evidence="4" key="1">
    <citation type="submission" date="2025-08" db="UniProtKB">
        <authorList>
            <consortium name="RefSeq"/>
        </authorList>
    </citation>
    <scope>IDENTIFICATION</scope>
</reference>
<evidence type="ECO:0000313" key="3">
    <source>
        <dbReference type="Proteomes" id="UP001652625"/>
    </source>
</evidence>
<protein>
    <submittedName>
        <fullName evidence="4">Uncharacterized protein LOC105845203 isoform X2</fullName>
    </submittedName>
</protein>
<feature type="region of interest" description="Disordered" evidence="1">
    <location>
        <begin position="20"/>
        <end position="46"/>
    </location>
</feature>
<sequence length="133" mass="14910">MNLFILLAIVCSIAAAPKDDDFETSGEESTTTPYDNTDLSTEPSTTELIETEATSQPVSKNCLDEYSKCKKTSKSILESLSCLFYLETCLNDKCSAGECFYDLNECYQNFTGFKTLLKCLYRWNECMKNGCTS</sequence>
<accession>A0ABM4DFA3</accession>
<keyword evidence="2" id="KW-0732">Signal</keyword>
<feature type="chain" id="PRO_5045350278" evidence="2">
    <location>
        <begin position="16"/>
        <end position="133"/>
    </location>
</feature>
<dbReference type="GeneID" id="105845203"/>
<gene>
    <name evidence="4" type="primary">LOC105845203</name>
</gene>
<dbReference type="Proteomes" id="UP001652625">
    <property type="component" value="Chromosome 13"/>
</dbReference>
<dbReference type="RefSeq" id="XP_065673097.1">
    <property type="nucleotide sequence ID" value="XM_065817025.1"/>
</dbReference>
<evidence type="ECO:0000313" key="4">
    <source>
        <dbReference type="RefSeq" id="XP_065673097.1"/>
    </source>
</evidence>
<name>A0ABM4DFA3_HYDVU</name>
<feature type="compositionally biased region" description="Polar residues" evidence="1">
    <location>
        <begin position="27"/>
        <end position="46"/>
    </location>
</feature>
<evidence type="ECO:0000256" key="2">
    <source>
        <dbReference type="SAM" id="SignalP"/>
    </source>
</evidence>
<keyword evidence="3" id="KW-1185">Reference proteome</keyword>
<evidence type="ECO:0000256" key="1">
    <source>
        <dbReference type="SAM" id="MobiDB-lite"/>
    </source>
</evidence>
<organism evidence="3 4">
    <name type="scientific">Hydra vulgaris</name>
    <name type="common">Hydra</name>
    <name type="synonym">Hydra attenuata</name>
    <dbReference type="NCBI Taxonomy" id="6087"/>
    <lineage>
        <taxon>Eukaryota</taxon>
        <taxon>Metazoa</taxon>
        <taxon>Cnidaria</taxon>
        <taxon>Hydrozoa</taxon>
        <taxon>Hydroidolina</taxon>
        <taxon>Anthoathecata</taxon>
        <taxon>Aplanulata</taxon>
        <taxon>Hydridae</taxon>
        <taxon>Hydra</taxon>
    </lineage>
</organism>
<proteinExistence type="predicted"/>
<feature type="signal peptide" evidence="2">
    <location>
        <begin position="1"/>
        <end position="15"/>
    </location>
</feature>